<proteinExistence type="predicted"/>
<evidence type="ECO:0000313" key="3">
    <source>
        <dbReference type="Proteomes" id="UP000838686"/>
    </source>
</evidence>
<keyword evidence="1" id="KW-0812">Transmembrane</keyword>
<comment type="caution">
    <text evidence="2">The sequence shown here is derived from an EMBL/GenBank/DDBJ whole genome shotgun (WGS) entry which is preliminary data.</text>
</comment>
<feature type="transmembrane region" description="Helical" evidence="1">
    <location>
        <begin position="101"/>
        <end position="125"/>
    </location>
</feature>
<keyword evidence="1" id="KW-0472">Membrane</keyword>
<evidence type="ECO:0000256" key="1">
    <source>
        <dbReference type="SAM" id="Phobius"/>
    </source>
</evidence>
<sequence length="133" mass="15784">MVQVSLLRLYILRALYLFVVLGLAVMVWPGVIFREEPMELMESAVNSMLAAYWLLCILGLRYPLQMLPILLWELVWKSLWLIVVAVPQWATGVMDESTWEVAFSCLMVVIFPFIIPWRYVFLIYVKRRGERWR</sequence>
<keyword evidence="3" id="KW-1185">Reference proteome</keyword>
<feature type="transmembrane region" description="Helical" evidence="1">
    <location>
        <begin position="12"/>
        <end position="32"/>
    </location>
</feature>
<feature type="transmembrane region" description="Helical" evidence="1">
    <location>
        <begin position="69"/>
        <end position="89"/>
    </location>
</feature>
<gene>
    <name evidence="2" type="ORF">PAECIP111893_01523</name>
</gene>
<evidence type="ECO:0000313" key="2">
    <source>
        <dbReference type="EMBL" id="CAH1200660.1"/>
    </source>
</evidence>
<feature type="transmembrane region" description="Helical" evidence="1">
    <location>
        <begin position="44"/>
        <end position="62"/>
    </location>
</feature>
<accession>A0ABN8G651</accession>
<dbReference type="EMBL" id="CAKMMF010000006">
    <property type="protein sequence ID" value="CAH1200660.1"/>
    <property type="molecule type" value="Genomic_DNA"/>
</dbReference>
<protein>
    <submittedName>
        <fullName evidence="2">Uncharacterized protein</fullName>
    </submittedName>
</protein>
<keyword evidence="1" id="KW-1133">Transmembrane helix</keyword>
<organism evidence="2 3">
    <name type="scientific">Paenibacillus plantiphilus</name>
    <dbReference type="NCBI Taxonomy" id="2905650"/>
    <lineage>
        <taxon>Bacteria</taxon>
        <taxon>Bacillati</taxon>
        <taxon>Bacillota</taxon>
        <taxon>Bacilli</taxon>
        <taxon>Bacillales</taxon>
        <taxon>Paenibacillaceae</taxon>
        <taxon>Paenibacillus</taxon>
    </lineage>
</organism>
<reference evidence="2" key="1">
    <citation type="submission" date="2022-01" db="EMBL/GenBank/DDBJ databases">
        <authorList>
            <person name="Criscuolo A."/>
        </authorList>
    </citation>
    <scope>NUCLEOTIDE SEQUENCE</scope>
    <source>
        <strain evidence="2">CIP111893</strain>
    </source>
</reference>
<name>A0ABN8G651_9BACL</name>
<dbReference type="Proteomes" id="UP000838686">
    <property type="component" value="Unassembled WGS sequence"/>
</dbReference>